<dbReference type="EMBL" id="JAEHJZ010000114">
    <property type="protein sequence ID" value="MBJ7883120.1"/>
    <property type="molecule type" value="Genomic_DNA"/>
</dbReference>
<accession>A0A934L0B9</accession>
<evidence type="ECO:0000259" key="1">
    <source>
        <dbReference type="Pfam" id="PF13320"/>
    </source>
</evidence>
<proteinExistence type="predicted"/>
<dbReference type="RefSeq" id="WP_368856073.1">
    <property type="nucleotide sequence ID" value="NZ_JAEHJZ010000114.1"/>
</dbReference>
<protein>
    <recommendedName>
        <fullName evidence="1">Glycoside hydrolase 123 catalytic domain-containing protein</fullName>
    </recommendedName>
</protein>
<dbReference type="Pfam" id="PF13320">
    <property type="entry name" value="GH123_cat"/>
    <property type="match status" value="1"/>
</dbReference>
<dbReference type="InterPro" id="IPR025150">
    <property type="entry name" value="GH123_cat"/>
</dbReference>
<reference evidence="2 3" key="1">
    <citation type="submission" date="2020-09" db="EMBL/GenBank/DDBJ databases">
        <title>Draft genome of Gelidibacter salicanalis PAMC21136.</title>
        <authorList>
            <person name="Park H."/>
        </authorList>
    </citation>
    <scope>NUCLEOTIDE SEQUENCE [LARGE SCALE GENOMIC DNA]</scope>
    <source>
        <strain evidence="2 3">PAMC21136</strain>
    </source>
</reference>
<feature type="non-terminal residue" evidence="2">
    <location>
        <position position="78"/>
    </location>
</feature>
<gene>
    <name evidence="2" type="ORF">JEM65_21060</name>
</gene>
<evidence type="ECO:0000313" key="3">
    <source>
        <dbReference type="Proteomes" id="UP000662373"/>
    </source>
</evidence>
<dbReference type="Proteomes" id="UP000662373">
    <property type="component" value="Unassembled WGS sequence"/>
</dbReference>
<name>A0A934L0B9_9FLAO</name>
<sequence>PEFGVSFADNHKSYKLYPDDLKDMSVAFGHPVDEEDLIKRKENGYISTHYVCCTDKFPNTFTFSPPAEGVFIGWYSIA</sequence>
<organism evidence="2 3">
    <name type="scientific">Gelidibacter salicanalis</name>
    <dbReference type="NCBI Taxonomy" id="291193"/>
    <lineage>
        <taxon>Bacteria</taxon>
        <taxon>Pseudomonadati</taxon>
        <taxon>Bacteroidota</taxon>
        <taxon>Flavobacteriia</taxon>
        <taxon>Flavobacteriales</taxon>
        <taxon>Flavobacteriaceae</taxon>
        <taxon>Gelidibacter</taxon>
    </lineage>
</organism>
<evidence type="ECO:0000313" key="2">
    <source>
        <dbReference type="EMBL" id="MBJ7883120.1"/>
    </source>
</evidence>
<dbReference type="AlphaFoldDB" id="A0A934L0B9"/>
<feature type="domain" description="Glycoside hydrolase 123 catalytic" evidence="1">
    <location>
        <begin position="1"/>
        <end position="77"/>
    </location>
</feature>
<feature type="non-terminal residue" evidence="2">
    <location>
        <position position="1"/>
    </location>
</feature>
<comment type="caution">
    <text evidence="2">The sequence shown here is derived from an EMBL/GenBank/DDBJ whole genome shotgun (WGS) entry which is preliminary data.</text>
</comment>
<keyword evidence="3" id="KW-1185">Reference proteome</keyword>